<gene>
    <name evidence="1" type="ORF">HPB50_020770</name>
</gene>
<protein>
    <submittedName>
        <fullName evidence="1">Uncharacterized protein</fullName>
    </submittedName>
</protein>
<comment type="caution">
    <text evidence="1">The sequence shown here is derived from an EMBL/GenBank/DDBJ whole genome shotgun (WGS) entry which is preliminary data.</text>
</comment>
<accession>A0ACB7RMZ0</accession>
<evidence type="ECO:0000313" key="1">
    <source>
        <dbReference type="EMBL" id="KAH6923046.1"/>
    </source>
</evidence>
<evidence type="ECO:0000313" key="2">
    <source>
        <dbReference type="Proteomes" id="UP000821845"/>
    </source>
</evidence>
<name>A0ACB7RMZ0_HYAAI</name>
<keyword evidence="2" id="KW-1185">Reference proteome</keyword>
<reference evidence="1" key="1">
    <citation type="submission" date="2020-05" db="EMBL/GenBank/DDBJ databases">
        <title>Large-scale comparative analyses of tick genomes elucidate their genetic diversity and vector capacities.</title>
        <authorList>
            <person name="Jia N."/>
            <person name="Wang J."/>
            <person name="Shi W."/>
            <person name="Du L."/>
            <person name="Sun Y."/>
            <person name="Zhan W."/>
            <person name="Jiang J."/>
            <person name="Wang Q."/>
            <person name="Zhang B."/>
            <person name="Ji P."/>
            <person name="Sakyi L.B."/>
            <person name="Cui X."/>
            <person name="Yuan T."/>
            <person name="Jiang B."/>
            <person name="Yang W."/>
            <person name="Lam T.T.-Y."/>
            <person name="Chang Q."/>
            <person name="Ding S."/>
            <person name="Wang X."/>
            <person name="Zhu J."/>
            <person name="Ruan X."/>
            <person name="Zhao L."/>
            <person name="Wei J."/>
            <person name="Que T."/>
            <person name="Du C."/>
            <person name="Cheng J."/>
            <person name="Dai P."/>
            <person name="Han X."/>
            <person name="Huang E."/>
            <person name="Gao Y."/>
            <person name="Liu J."/>
            <person name="Shao H."/>
            <person name="Ye R."/>
            <person name="Li L."/>
            <person name="Wei W."/>
            <person name="Wang X."/>
            <person name="Wang C."/>
            <person name="Yang T."/>
            <person name="Huo Q."/>
            <person name="Li W."/>
            <person name="Guo W."/>
            <person name="Chen H."/>
            <person name="Zhou L."/>
            <person name="Ni X."/>
            <person name="Tian J."/>
            <person name="Zhou Y."/>
            <person name="Sheng Y."/>
            <person name="Liu T."/>
            <person name="Pan Y."/>
            <person name="Xia L."/>
            <person name="Li J."/>
            <person name="Zhao F."/>
            <person name="Cao W."/>
        </authorList>
    </citation>
    <scope>NUCLEOTIDE SEQUENCE</scope>
    <source>
        <strain evidence="1">Hyas-2018</strain>
    </source>
</reference>
<proteinExistence type="predicted"/>
<sequence length="63" mass="7769">MYRNDYAYTRLFISGLHENRNLSGSSKVAPWVRDVLRRNLSLEYELYDFVRQRLHAQWRRLHT</sequence>
<organism evidence="1 2">
    <name type="scientific">Hyalomma asiaticum</name>
    <name type="common">Tick</name>
    <dbReference type="NCBI Taxonomy" id="266040"/>
    <lineage>
        <taxon>Eukaryota</taxon>
        <taxon>Metazoa</taxon>
        <taxon>Ecdysozoa</taxon>
        <taxon>Arthropoda</taxon>
        <taxon>Chelicerata</taxon>
        <taxon>Arachnida</taxon>
        <taxon>Acari</taxon>
        <taxon>Parasitiformes</taxon>
        <taxon>Ixodida</taxon>
        <taxon>Ixodoidea</taxon>
        <taxon>Ixodidae</taxon>
        <taxon>Hyalomminae</taxon>
        <taxon>Hyalomma</taxon>
    </lineage>
</organism>
<dbReference type="Proteomes" id="UP000821845">
    <property type="component" value="Chromosome 9"/>
</dbReference>
<dbReference type="EMBL" id="CM023489">
    <property type="protein sequence ID" value="KAH6923046.1"/>
    <property type="molecule type" value="Genomic_DNA"/>
</dbReference>